<evidence type="ECO:0000313" key="3">
    <source>
        <dbReference type="Proteomes" id="UP000774326"/>
    </source>
</evidence>
<protein>
    <submittedName>
        <fullName evidence="2">Uncharacterized protein</fullName>
    </submittedName>
</protein>
<keyword evidence="3" id="KW-1185">Reference proteome</keyword>
<organism evidence="2 3">
    <name type="scientific">Wickerhamomyces pijperi</name>
    <name type="common">Yeast</name>
    <name type="synonym">Pichia pijperi</name>
    <dbReference type="NCBI Taxonomy" id="599730"/>
    <lineage>
        <taxon>Eukaryota</taxon>
        <taxon>Fungi</taxon>
        <taxon>Dikarya</taxon>
        <taxon>Ascomycota</taxon>
        <taxon>Saccharomycotina</taxon>
        <taxon>Saccharomycetes</taxon>
        <taxon>Phaffomycetales</taxon>
        <taxon>Wickerhamomycetaceae</taxon>
        <taxon>Wickerhamomyces</taxon>
    </lineage>
</organism>
<dbReference type="AlphaFoldDB" id="A0A9P8TCC6"/>
<evidence type="ECO:0000256" key="1">
    <source>
        <dbReference type="SAM" id="Phobius"/>
    </source>
</evidence>
<reference evidence="2" key="2">
    <citation type="submission" date="2021-01" db="EMBL/GenBank/DDBJ databases">
        <authorList>
            <person name="Schikora-Tamarit M.A."/>
        </authorList>
    </citation>
    <scope>NUCLEOTIDE SEQUENCE</scope>
    <source>
        <strain evidence="2">CBS2887</strain>
    </source>
</reference>
<gene>
    <name evidence="2" type="ORF">WICPIJ_009594</name>
</gene>
<keyword evidence="1" id="KW-0472">Membrane</keyword>
<proteinExistence type="predicted"/>
<dbReference type="EMBL" id="JAEUBG010005537">
    <property type="protein sequence ID" value="KAH3674283.1"/>
    <property type="molecule type" value="Genomic_DNA"/>
</dbReference>
<comment type="caution">
    <text evidence="2">The sequence shown here is derived from an EMBL/GenBank/DDBJ whole genome shotgun (WGS) entry which is preliminary data.</text>
</comment>
<keyword evidence="1" id="KW-0812">Transmembrane</keyword>
<feature type="transmembrane region" description="Helical" evidence="1">
    <location>
        <begin position="348"/>
        <end position="367"/>
    </location>
</feature>
<dbReference type="Proteomes" id="UP000774326">
    <property type="component" value="Unassembled WGS sequence"/>
</dbReference>
<name>A0A9P8TCC6_WICPI</name>
<sequence>MVLIYPEKKTKKSRTYRTIYHCLVSKGYENGNEMKKKENQHEKTVSNKLMVLIVWTRRKTTMTRNCYYHAFLYFVEVELPVEEPFGVDCLEPDFRVNFLKLMELEPDDDEEEPEERLSFFPSGVAVVLPVDLPISELGETEFGLEPFGEVGKGLVMDGGDGGLEVGGDGFGDSDLTRSRPSLTIETTGEEVPSLVNEILVDGLGVELLLAVALAVALEPVPFLRLNGSEEATTNLLLVEILIGVENLIETLVFSNNVTIGVPCFGTAGAEEGTGTGAGLASAATGAATGAAAFVFELVLALGILTKIGLGVGVCAESVTATGEELGSGLTTTFKVGPMPLATCGARTIFFGSIIFILFSLLMTILPLPRLTAMIFFGLGISNLTINESWACTKTPTTSSK</sequence>
<keyword evidence="1" id="KW-1133">Transmembrane helix</keyword>
<reference evidence="2" key="1">
    <citation type="journal article" date="2021" name="Open Biol.">
        <title>Shared evolutionary footprints suggest mitochondrial oxidative damage underlies multiple complex I losses in fungi.</title>
        <authorList>
            <person name="Schikora-Tamarit M.A."/>
            <person name="Marcet-Houben M."/>
            <person name="Nosek J."/>
            <person name="Gabaldon T."/>
        </authorList>
    </citation>
    <scope>NUCLEOTIDE SEQUENCE</scope>
    <source>
        <strain evidence="2">CBS2887</strain>
    </source>
</reference>
<evidence type="ECO:0000313" key="2">
    <source>
        <dbReference type="EMBL" id="KAH3674283.1"/>
    </source>
</evidence>
<accession>A0A9P8TCC6</accession>